<sequence>GHIYLSWGRYSVADHLNVIQCRKCFSFGHHEKDCRSTNPVCDRNGRHQHENGGGSLNSSEDESYILDNASVASNFSDTTAEDPDDAAALADDQLEEKLSELIDGMAQKSSQGRVNCQEQLVKAFVKKYMPMFIKERYFTICDNIERSLKKGGGAEKAAAAELATVICVQLGNDDSTEEIYKLLKPVLLTMMCDTSVAANIRAKCCTALSNMTFLSGCEIGDVILLMHQLESIFSASYLKGDGGVPNITVETAVLHAAAISAWNLLLTLVNPADIDAVINNEAKRMSLDKLSELLESIHLEVRMSAGEALALIFELGRNYDEAFEEDFAMDISETLKQLATDSHKYRAKKDRKQQRATFRDILQFIENDTVPEIQVKFGKEVLVLDTWTRRKQYEILCNILGPSINIHLTENELLRDIFEIVGPPPTTDIPTYAQSQQERSRKRALNAANNKARTISRGKNRDKRSDF</sequence>
<dbReference type="InterPro" id="IPR007701">
    <property type="entry name" value="Interferon-rel_develop_reg_N"/>
</dbReference>
<dbReference type="InterPro" id="IPR016024">
    <property type="entry name" value="ARM-type_fold"/>
</dbReference>
<dbReference type="SUPFAM" id="SSF48371">
    <property type="entry name" value="ARM repeat"/>
    <property type="match status" value="1"/>
</dbReference>
<dbReference type="Pfam" id="PF04836">
    <property type="entry name" value="IFRD_C"/>
    <property type="match status" value="1"/>
</dbReference>
<evidence type="ECO:0000313" key="6">
    <source>
        <dbReference type="Proteomes" id="UP000410492"/>
    </source>
</evidence>
<dbReference type="PANTHER" id="PTHR12354:SF1">
    <property type="entry name" value="INTERFERON-RELATED DEVELOPMENTAL REGULATOR 1"/>
    <property type="match status" value="1"/>
</dbReference>
<comment type="similarity">
    <text evidence="1">Belongs to the IFRD family.</text>
</comment>
<evidence type="ECO:0000259" key="4">
    <source>
        <dbReference type="Pfam" id="PF05004"/>
    </source>
</evidence>
<dbReference type="Proteomes" id="UP000410492">
    <property type="component" value="Unassembled WGS sequence"/>
</dbReference>
<feature type="region of interest" description="Disordered" evidence="2">
    <location>
        <begin position="428"/>
        <end position="467"/>
    </location>
</feature>
<dbReference type="OrthoDB" id="18978at2759"/>
<evidence type="ECO:0000313" key="5">
    <source>
        <dbReference type="EMBL" id="VEN58002.1"/>
    </source>
</evidence>
<dbReference type="Gene3D" id="1.25.10.10">
    <property type="entry name" value="Leucine-rich Repeat Variant"/>
    <property type="match status" value="1"/>
</dbReference>
<dbReference type="PANTHER" id="PTHR12354">
    <property type="entry name" value="INTERFERON-RELATED DEVELOPMENTAL REGULATOR"/>
    <property type="match status" value="1"/>
</dbReference>
<dbReference type="AlphaFoldDB" id="A0A653DCQ8"/>
<dbReference type="EMBL" id="CAACVG010011398">
    <property type="protein sequence ID" value="VEN58002.1"/>
    <property type="molecule type" value="Genomic_DNA"/>
</dbReference>
<dbReference type="InterPro" id="IPR039777">
    <property type="entry name" value="IFRD"/>
</dbReference>
<feature type="compositionally biased region" description="Polar residues" evidence="2">
    <location>
        <begin position="428"/>
        <end position="437"/>
    </location>
</feature>
<protein>
    <recommendedName>
        <fullName evidence="7">Interferon-related developmental regulator N-terminal domain-containing protein</fullName>
    </recommendedName>
</protein>
<feature type="domain" description="Interferon-related developmental regulator C-terminal" evidence="3">
    <location>
        <begin position="411"/>
        <end position="465"/>
    </location>
</feature>
<feature type="compositionally biased region" description="Basic residues" evidence="2">
    <location>
        <begin position="454"/>
        <end position="467"/>
    </location>
</feature>
<evidence type="ECO:0008006" key="7">
    <source>
        <dbReference type="Google" id="ProtNLM"/>
    </source>
</evidence>
<feature type="non-terminal residue" evidence="5">
    <location>
        <position position="1"/>
    </location>
</feature>
<evidence type="ECO:0000256" key="1">
    <source>
        <dbReference type="ARBA" id="ARBA00008828"/>
    </source>
</evidence>
<name>A0A653DCQ8_CALMS</name>
<gene>
    <name evidence="5" type="ORF">CALMAC_LOCUS16478</name>
</gene>
<organism evidence="5 6">
    <name type="scientific">Callosobruchus maculatus</name>
    <name type="common">Southern cowpea weevil</name>
    <name type="synonym">Pulse bruchid</name>
    <dbReference type="NCBI Taxonomy" id="64391"/>
    <lineage>
        <taxon>Eukaryota</taxon>
        <taxon>Metazoa</taxon>
        <taxon>Ecdysozoa</taxon>
        <taxon>Arthropoda</taxon>
        <taxon>Hexapoda</taxon>
        <taxon>Insecta</taxon>
        <taxon>Pterygota</taxon>
        <taxon>Neoptera</taxon>
        <taxon>Endopterygota</taxon>
        <taxon>Coleoptera</taxon>
        <taxon>Polyphaga</taxon>
        <taxon>Cucujiformia</taxon>
        <taxon>Chrysomeloidea</taxon>
        <taxon>Chrysomelidae</taxon>
        <taxon>Bruchinae</taxon>
        <taxon>Bruchini</taxon>
        <taxon>Callosobruchus</taxon>
    </lineage>
</organism>
<feature type="region of interest" description="Disordered" evidence="2">
    <location>
        <begin position="38"/>
        <end position="59"/>
    </location>
</feature>
<reference evidence="5 6" key="1">
    <citation type="submission" date="2019-01" db="EMBL/GenBank/DDBJ databases">
        <authorList>
            <person name="Sayadi A."/>
        </authorList>
    </citation>
    <scope>NUCLEOTIDE SEQUENCE [LARGE SCALE GENOMIC DNA]</scope>
</reference>
<proteinExistence type="inferred from homology"/>
<evidence type="ECO:0000259" key="3">
    <source>
        <dbReference type="Pfam" id="PF04836"/>
    </source>
</evidence>
<dbReference type="InterPro" id="IPR011989">
    <property type="entry name" value="ARM-like"/>
</dbReference>
<accession>A0A653DCQ8</accession>
<dbReference type="InterPro" id="IPR006921">
    <property type="entry name" value="Interferon-rel_develop_reg_C"/>
</dbReference>
<keyword evidence="6" id="KW-1185">Reference proteome</keyword>
<evidence type="ECO:0000256" key="2">
    <source>
        <dbReference type="SAM" id="MobiDB-lite"/>
    </source>
</evidence>
<dbReference type="Pfam" id="PF05004">
    <property type="entry name" value="IFRD"/>
    <property type="match status" value="1"/>
</dbReference>
<feature type="domain" description="Interferon-related developmental regulator N-terminal" evidence="4">
    <location>
        <begin position="69"/>
        <end position="366"/>
    </location>
</feature>